<proteinExistence type="inferred from homology"/>
<dbReference type="Gene3D" id="3.40.50.2000">
    <property type="entry name" value="Glycogen Phosphorylase B"/>
    <property type="match status" value="2"/>
</dbReference>
<dbReference type="Pfam" id="PF02350">
    <property type="entry name" value="Epimerase_2"/>
    <property type="match status" value="1"/>
</dbReference>
<dbReference type="InterPro" id="IPR003331">
    <property type="entry name" value="UDP_GlcNAc_Epimerase_2_dom"/>
</dbReference>
<evidence type="ECO:0000313" key="3">
    <source>
        <dbReference type="EMBL" id="GCD20832.1"/>
    </source>
</evidence>
<gene>
    <name evidence="3" type="primary">wecB</name>
    <name evidence="3" type="ORF">CTKZ_23940</name>
</gene>
<dbReference type="InterPro" id="IPR029767">
    <property type="entry name" value="WecB-like"/>
</dbReference>
<dbReference type="OrthoDB" id="9803238at2"/>
<evidence type="ECO:0000259" key="2">
    <source>
        <dbReference type="Pfam" id="PF02350"/>
    </source>
</evidence>
<sequence>MFAIIVGTTAELIKMAPVYHELQDRGHAAEIWYTAQHVEELEPSLADLGLPDIAEWLVPREGAANLSRPAEVPGWVLRVATTVLRRRAALRRRLFSDRTAPVVLVHGDTFTAVVGSLVGKVLGARVAHVEAGMRSGNIFNPLPEELNRRAVAHLADVHFAPTANEARNLRRRRGAVVTTGANTVLDSMRMALSKPAEASIPLPERYGLVTLHRFELVRQEDVYRRSLEVLRDAATDEVPIVCLTGASERERIDAYGLRDLFDGTRFLLADKLSYIRFQPVLAHAEFVVTDSGGVQEETNFMGIPCAVHRTHTERHVGEGTQMVLTRYDVDVLRDFLAHHEQYRSASRLDEYRPSGVVVDTLELMVGAPAAAAD</sequence>
<dbReference type="RefSeq" id="WP_124343342.1">
    <property type="nucleotide sequence ID" value="NZ_BHYL01000201.1"/>
</dbReference>
<dbReference type="PANTHER" id="PTHR43174:SF3">
    <property type="entry name" value="UDP-N-ACETYLGLUCOSAMINE 2-EPIMERASE"/>
    <property type="match status" value="1"/>
</dbReference>
<dbReference type="Proteomes" id="UP000288246">
    <property type="component" value="Unassembled WGS sequence"/>
</dbReference>
<protein>
    <submittedName>
        <fullName evidence="3">UDP-N-acetyl glucosamine 2-epimerase</fullName>
    </submittedName>
</protein>
<comment type="caution">
    <text evidence="3">The sequence shown here is derived from an EMBL/GenBank/DDBJ whole genome shotgun (WGS) entry which is preliminary data.</text>
</comment>
<feature type="domain" description="UDP-N-acetylglucosamine 2-epimerase" evidence="2">
    <location>
        <begin position="95"/>
        <end position="317"/>
    </location>
</feature>
<dbReference type="EMBL" id="BHYL01000201">
    <property type="protein sequence ID" value="GCD20832.1"/>
    <property type="molecule type" value="Genomic_DNA"/>
</dbReference>
<name>A0A401V1Q3_9CELL</name>
<evidence type="ECO:0000313" key="4">
    <source>
        <dbReference type="Proteomes" id="UP000288246"/>
    </source>
</evidence>
<dbReference type="AlphaFoldDB" id="A0A401V1Q3"/>
<dbReference type="GO" id="GO:0016853">
    <property type="term" value="F:isomerase activity"/>
    <property type="evidence" value="ECO:0007669"/>
    <property type="project" value="UniProtKB-KW"/>
</dbReference>
<accession>A0A401V1Q3</accession>
<keyword evidence="1" id="KW-0413">Isomerase</keyword>
<organism evidence="3 4">
    <name type="scientific">Cellulomonas algicola</name>
    <dbReference type="NCBI Taxonomy" id="2071633"/>
    <lineage>
        <taxon>Bacteria</taxon>
        <taxon>Bacillati</taxon>
        <taxon>Actinomycetota</taxon>
        <taxon>Actinomycetes</taxon>
        <taxon>Micrococcales</taxon>
        <taxon>Cellulomonadaceae</taxon>
        <taxon>Cellulomonas</taxon>
    </lineage>
</organism>
<reference evidence="3 4" key="1">
    <citation type="submission" date="2018-11" db="EMBL/GenBank/DDBJ databases">
        <title>Draft genome sequence of Cellulomonas takizawaensis strain TKZ-21.</title>
        <authorList>
            <person name="Yamamura H."/>
            <person name="Hayashi T."/>
            <person name="Hamada M."/>
            <person name="Serisawa Y."/>
            <person name="Matsuyama K."/>
            <person name="Nakagawa Y."/>
            <person name="Otoguro M."/>
            <person name="Yanagida F."/>
            <person name="Hayakawa M."/>
        </authorList>
    </citation>
    <scope>NUCLEOTIDE SEQUENCE [LARGE SCALE GENOMIC DNA]</scope>
    <source>
        <strain evidence="3 4">TKZ-21</strain>
    </source>
</reference>
<comment type="similarity">
    <text evidence="1">Belongs to the UDP-N-acetylglucosamine 2-epimerase family.</text>
</comment>
<keyword evidence="4" id="KW-1185">Reference proteome</keyword>
<evidence type="ECO:0000256" key="1">
    <source>
        <dbReference type="RuleBase" id="RU003513"/>
    </source>
</evidence>
<dbReference type="PANTHER" id="PTHR43174">
    <property type="entry name" value="UDP-N-ACETYLGLUCOSAMINE 2-EPIMERASE"/>
    <property type="match status" value="1"/>
</dbReference>
<dbReference type="SUPFAM" id="SSF53756">
    <property type="entry name" value="UDP-Glycosyltransferase/glycogen phosphorylase"/>
    <property type="match status" value="1"/>
</dbReference>